<keyword evidence="1" id="KW-0472">Membrane</keyword>
<feature type="transmembrane region" description="Helical" evidence="1">
    <location>
        <begin position="57"/>
        <end position="83"/>
    </location>
</feature>
<dbReference type="InterPro" id="IPR036259">
    <property type="entry name" value="MFS_trans_sf"/>
</dbReference>
<evidence type="ECO:0000256" key="1">
    <source>
        <dbReference type="SAM" id="Phobius"/>
    </source>
</evidence>
<gene>
    <name evidence="2" type="ORF">ACFO7V_09305</name>
</gene>
<evidence type="ECO:0000313" key="2">
    <source>
        <dbReference type="EMBL" id="MFC4716336.1"/>
    </source>
</evidence>
<feature type="transmembrane region" description="Helical" evidence="1">
    <location>
        <begin position="12"/>
        <end position="37"/>
    </location>
</feature>
<reference evidence="3" key="1">
    <citation type="journal article" date="2019" name="Int. J. Syst. Evol. Microbiol.">
        <title>The Global Catalogue of Microorganisms (GCM) 10K type strain sequencing project: providing services to taxonomists for standard genome sequencing and annotation.</title>
        <authorList>
            <consortium name="The Broad Institute Genomics Platform"/>
            <consortium name="The Broad Institute Genome Sequencing Center for Infectious Disease"/>
            <person name="Wu L."/>
            <person name="Ma J."/>
        </authorList>
    </citation>
    <scope>NUCLEOTIDE SEQUENCE [LARGE SCALE GENOMIC DNA]</scope>
    <source>
        <strain evidence="3">CGMCC 1.12849</strain>
    </source>
</reference>
<keyword evidence="1" id="KW-0812">Transmembrane</keyword>
<dbReference type="SUPFAM" id="SSF103473">
    <property type="entry name" value="MFS general substrate transporter"/>
    <property type="match status" value="1"/>
</dbReference>
<organism evidence="2 3">
    <name type="scientific">Glutamicibacter bergerei</name>
    <dbReference type="NCBI Taxonomy" id="256702"/>
    <lineage>
        <taxon>Bacteria</taxon>
        <taxon>Bacillati</taxon>
        <taxon>Actinomycetota</taxon>
        <taxon>Actinomycetes</taxon>
        <taxon>Micrococcales</taxon>
        <taxon>Micrococcaceae</taxon>
        <taxon>Glutamicibacter</taxon>
    </lineage>
</organism>
<accession>A0ABV9MMA0</accession>
<proteinExistence type="predicted"/>
<comment type="caution">
    <text evidence="2">The sequence shown here is derived from an EMBL/GenBank/DDBJ whole genome shotgun (WGS) entry which is preliminary data.</text>
</comment>
<dbReference type="RefSeq" id="WP_141392863.1">
    <property type="nucleotide sequence ID" value="NZ_BAAAVQ010000009.1"/>
</dbReference>
<dbReference type="Proteomes" id="UP001595884">
    <property type="component" value="Unassembled WGS sequence"/>
</dbReference>
<dbReference type="EMBL" id="JBHSHE010000039">
    <property type="protein sequence ID" value="MFC4716336.1"/>
    <property type="molecule type" value="Genomic_DNA"/>
</dbReference>
<evidence type="ECO:0000313" key="3">
    <source>
        <dbReference type="Proteomes" id="UP001595884"/>
    </source>
</evidence>
<protein>
    <submittedName>
        <fullName evidence="2">Uncharacterized protein</fullName>
    </submittedName>
</protein>
<sequence length="176" mass="18888">MRKISAQSSNRLLLPMGALALIAGVICGLLVVVLMWFSSRDEAVMEPGSVSATGGFWLEYGVFAVYAALIGGGIALFPGLGAYVAVFIQELNNPDASGQRQALWAGWGASIGSLLPALVLLVFYLSDPSDHSILYVAAGFVLLCFALTYVLIYMLLGYLQRRDHRTVKNSLQAQIS</sequence>
<feature type="transmembrane region" description="Helical" evidence="1">
    <location>
        <begin position="132"/>
        <end position="156"/>
    </location>
</feature>
<keyword evidence="3" id="KW-1185">Reference proteome</keyword>
<name>A0ABV9MMA0_9MICC</name>
<keyword evidence="1" id="KW-1133">Transmembrane helix</keyword>
<feature type="transmembrane region" description="Helical" evidence="1">
    <location>
        <begin position="104"/>
        <end position="126"/>
    </location>
</feature>